<dbReference type="AlphaFoldDB" id="A0A4U0XE84"/>
<name>A0A4U0XE84_9PEZI</name>
<reference evidence="1 2" key="1">
    <citation type="submission" date="2017-03" db="EMBL/GenBank/DDBJ databases">
        <title>Genomes of endolithic fungi from Antarctica.</title>
        <authorList>
            <person name="Coleine C."/>
            <person name="Masonjones S."/>
            <person name="Stajich J.E."/>
        </authorList>
    </citation>
    <scope>NUCLEOTIDE SEQUENCE [LARGE SCALE GENOMIC DNA]</scope>
    <source>
        <strain evidence="1 2">CCFEE 5184</strain>
    </source>
</reference>
<dbReference type="OrthoDB" id="416741at2759"/>
<protein>
    <submittedName>
        <fullName evidence="1">Uncharacterized protein</fullName>
    </submittedName>
</protein>
<keyword evidence="2" id="KW-1185">Reference proteome</keyword>
<dbReference type="EMBL" id="NAJQ01000258">
    <property type="protein sequence ID" value="TKA73583.1"/>
    <property type="molecule type" value="Genomic_DNA"/>
</dbReference>
<dbReference type="Proteomes" id="UP000309340">
    <property type="component" value="Unassembled WGS sequence"/>
</dbReference>
<accession>A0A4U0XE84</accession>
<organism evidence="1 2">
    <name type="scientific">Friedmanniomyces simplex</name>
    <dbReference type="NCBI Taxonomy" id="329884"/>
    <lineage>
        <taxon>Eukaryota</taxon>
        <taxon>Fungi</taxon>
        <taxon>Dikarya</taxon>
        <taxon>Ascomycota</taxon>
        <taxon>Pezizomycotina</taxon>
        <taxon>Dothideomycetes</taxon>
        <taxon>Dothideomycetidae</taxon>
        <taxon>Mycosphaerellales</taxon>
        <taxon>Teratosphaeriaceae</taxon>
        <taxon>Friedmanniomyces</taxon>
    </lineage>
</organism>
<gene>
    <name evidence="1" type="ORF">B0A55_11784</name>
</gene>
<proteinExistence type="predicted"/>
<evidence type="ECO:0000313" key="2">
    <source>
        <dbReference type="Proteomes" id="UP000309340"/>
    </source>
</evidence>
<evidence type="ECO:0000313" key="1">
    <source>
        <dbReference type="EMBL" id="TKA73583.1"/>
    </source>
</evidence>
<sequence length="111" mass="12411">MPDEPMSECLRALHLTIVQHASSCTTVGGPNTLKRSEMKDVQRTLQNFFETAKHLFVELGACAADFFIRETVAFLRTKSSSFQDLQLDMADTAVETLLALFRVTPIEEACQ</sequence>
<dbReference type="STRING" id="329884.A0A4U0XE84"/>
<comment type="caution">
    <text evidence="1">The sequence shown here is derived from an EMBL/GenBank/DDBJ whole genome shotgun (WGS) entry which is preliminary data.</text>
</comment>